<dbReference type="AlphaFoldDB" id="A0ABD6A1N5"/>
<gene>
    <name evidence="2" type="ORF">ACFQKE_14410</name>
</gene>
<evidence type="ECO:0008006" key="4">
    <source>
        <dbReference type="Google" id="ProtNLM"/>
    </source>
</evidence>
<feature type="transmembrane region" description="Helical" evidence="1">
    <location>
        <begin position="97"/>
        <end position="120"/>
    </location>
</feature>
<dbReference type="GeneID" id="96954866"/>
<dbReference type="RefSeq" id="WP_379705302.1">
    <property type="nucleotide sequence ID" value="NZ_JBHTAT010000001.1"/>
</dbReference>
<reference evidence="2 3" key="1">
    <citation type="journal article" date="2019" name="Int. J. Syst. Evol. Microbiol.">
        <title>The Global Catalogue of Microorganisms (GCM) 10K type strain sequencing project: providing services to taxonomists for standard genome sequencing and annotation.</title>
        <authorList>
            <consortium name="The Broad Institute Genomics Platform"/>
            <consortium name="The Broad Institute Genome Sequencing Center for Infectious Disease"/>
            <person name="Wu L."/>
            <person name="Ma J."/>
        </authorList>
    </citation>
    <scope>NUCLEOTIDE SEQUENCE [LARGE SCALE GENOMIC DNA]</scope>
    <source>
        <strain evidence="2 3">GX21</strain>
    </source>
</reference>
<name>A0ABD6A1N5_9EURY</name>
<dbReference type="EMBL" id="JBHTAT010000001">
    <property type="protein sequence ID" value="MFC7256475.1"/>
    <property type="molecule type" value="Genomic_DNA"/>
</dbReference>
<evidence type="ECO:0000313" key="3">
    <source>
        <dbReference type="Proteomes" id="UP001596434"/>
    </source>
</evidence>
<protein>
    <recommendedName>
        <fullName evidence="4">Major facilitator superfamily (MFS) profile domain-containing protein</fullName>
    </recommendedName>
</protein>
<keyword evidence="1" id="KW-1133">Transmembrane helix</keyword>
<dbReference type="Proteomes" id="UP001596434">
    <property type="component" value="Unassembled WGS sequence"/>
</dbReference>
<feature type="transmembrane region" description="Helical" evidence="1">
    <location>
        <begin position="14"/>
        <end position="35"/>
    </location>
</feature>
<keyword evidence="1" id="KW-0812">Transmembrane</keyword>
<feature type="transmembrane region" description="Helical" evidence="1">
    <location>
        <begin position="55"/>
        <end position="85"/>
    </location>
</feature>
<sequence>MSRHSALPSARRQVALIVGTFAAVGLALGVVGFVATDWARTQFVTAATGTDPATFGPVFVALSVFQTTITLFFAGPVVAAALGLLSGSRFADAGTAGLVAAAGALVGFFVMAGAGLAGLSLVSGPGTGQTYPLTGAVGPLLLSGVATAVTGGLAGLLGSRFVR</sequence>
<organism evidence="2 3">
    <name type="scientific">Haloplanus litoreus</name>
    <dbReference type="NCBI Taxonomy" id="767515"/>
    <lineage>
        <taxon>Archaea</taxon>
        <taxon>Methanobacteriati</taxon>
        <taxon>Methanobacteriota</taxon>
        <taxon>Stenosarchaea group</taxon>
        <taxon>Halobacteria</taxon>
        <taxon>Halobacteriales</taxon>
        <taxon>Haloferacaceae</taxon>
        <taxon>Haloplanus</taxon>
    </lineage>
</organism>
<evidence type="ECO:0000313" key="2">
    <source>
        <dbReference type="EMBL" id="MFC7256475.1"/>
    </source>
</evidence>
<evidence type="ECO:0000256" key="1">
    <source>
        <dbReference type="SAM" id="Phobius"/>
    </source>
</evidence>
<proteinExistence type="predicted"/>
<feature type="transmembrane region" description="Helical" evidence="1">
    <location>
        <begin position="140"/>
        <end position="162"/>
    </location>
</feature>
<accession>A0ABD6A1N5</accession>
<comment type="caution">
    <text evidence="2">The sequence shown here is derived from an EMBL/GenBank/DDBJ whole genome shotgun (WGS) entry which is preliminary data.</text>
</comment>
<keyword evidence="3" id="KW-1185">Reference proteome</keyword>
<keyword evidence="1" id="KW-0472">Membrane</keyword>